<dbReference type="SMART" id="SM00248">
    <property type="entry name" value="ANK"/>
    <property type="match status" value="3"/>
</dbReference>
<sequence length="505" mass="56232">MSIGGSIHERVSRNEEITRGDLRKARSDPSFQIDDAPDGYSALAWAVMLGNLTNISLLKSSKANTRARYKDQSLLHMAVTAKENAFEVVKLILKDESVDRNAREGRRPNDTPLMTALRNQADPRIIDALKKAGASETVKNSNGETAKDIANGLISPSIGAPLEDPENQGSIGPALAKFIISAVLLLFAYCKPWKTLKDALAAAFKQINNEIGKANAGDKPQKPQLPSSYQDCVDSIRKIIKDMGLDDSYPPDHPLIDDIADEAWERQKDADTKTEDPGEFNEKLRSALYQPIIYCDDSGSMEGNRWTAQTDLVEDIGVLMNSFSPENMGVHIRFLNRNDGGLDNVRGSDIRGKFNFKPNGSTKLGTGLNEKILKPFVYNVLDKEEDFKRPPLIITITDGEPNEEDQNTFANGISTCSQKCSAAYYSPDFVRFLVNQVGDDAKAALFLDGLQNISKEKKYKDLLHVTSDKLDQKYYELRKNKRDLNLWVRRADSSDSIYLKTGWIC</sequence>
<evidence type="ECO:0000256" key="1">
    <source>
        <dbReference type="SAM" id="MobiDB-lite"/>
    </source>
</evidence>
<dbReference type="InterPro" id="IPR036770">
    <property type="entry name" value="Ankyrin_rpt-contain_sf"/>
</dbReference>
<comment type="caution">
    <text evidence="2">The sequence shown here is derived from an EMBL/GenBank/DDBJ whole genome shotgun (WGS) entry which is preliminary data.</text>
</comment>
<dbReference type="Gene3D" id="1.25.40.20">
    <property type="entry name" value="Ankyrin repeat-containing domain"/>
    <property type="match status" value="1"/>
</dbReference>
<dbReference type="Proteomes" id="UP000434172">
    <property type="component" value="Unassembled WGS sequence"/>
</dbReference>
<dbReference type="SUPFAM" id="SSF48403">
    <property type="entry name" value="Ankyrin repeat"/>
    <property type="match status" value="1"/>
</dbReference>
<evidence type="ECO:0000313" key="2">
    <source>
        <dbReference type="EMBL" id="KAF0323340.1"/>
    </source>
</evidence>
<dbReference type="EMBL" id="WOWK01000053">
    <property type="protein sequence ID" value="KAF0323340.1"/>
    <property type="molecule type" value="Genomic_DNA"/>
</dbReference>
<organism evidence="2 3">
    <name type="scientific">Colletotrichum asianum</name>
    <dbReference type="NCBI Taxonomy" id="702518"/>
    <lineage>
        <taxon>Eukaryota</taxon>
        <taxon>Fungi</taxon>
        <taxon>Dikarya</taxon>
        <taxon>Ascomycota</taxon>
        <taxon>Pezizomycotina</taxon>
        <taxon>Sordariomycetes</taxon>
        <taxon>Hypocreomycetidae</taxon>
        <taxon>Glomerellales</taxon>
        <taxon>Glomerellaceae</taxon>
        <taxon>Colletotrichum</taxon>
        <taxon>Colletotrichum gloeosporioides species complex</taxon>
    </lineage>
</organism>
<evidence type="ECO:0000313" key="3">
    <source>
        <dbReference type="Proteomes" id="UP000434172"/>
    </source>
</evidence>
<dbReference type="Gene3D" id="3.40.50.410">
    <property type="entry name" value="von Willebrand factor, type A domain"/>
    <property type="match status" value="1"/>
</dbReference>
<dbReference type="InterPro" id="IPR002110">
    <property type="entry name" value="Ankyrin_rpt"/>
</dbReference>
<name>A0A8H3WBK1_9PEZI</name>
<dbReference type="SUPFAM" id="SSF53300">
    <property type="entry name" value="vWA-like"/>
    <property type="match status" value="1"/>
</dbReference>
<dbReference type="OrthoDB" id="2142040at2759"/>
<dbReference type="PANTHER" id="PTHR34706">
    <property type="entry name" value="SLR1338 PROTEIN"/>
    <property type="match status" value="1"/>
</dbReference>
<dbReference type="CDD" id="cd00198">
    <property type="entry name" value="vWFA"/>
    <property type="match status" value="1"/>
</dbReference>
<proteinExistence type="predicted"/>
<gene>
    <name evidence="2" type="ORF">GQ607_009458</name>
</gene>
<dbReference type="InterPro" id="IPR036465">
    <property type="entry name" value="vWFA_dom_sf"/>
</dbReference>
<reference evidence="2 3" key="1">
    <citation type="submission" date="2019-12" db="EMBL/GenBank/DDBJ databases">
        <title>A genome sequence resource for the geographically widespread anthracnose pathogen Colletotrichum asianum.</title>
        <authorList>
            <person name="Meng Y."/>
        </authorList>
    </citation>
    <scope>NUCLEOTIDE SEQUENCE [LARGE SCALE GENOMIC DNA]</scope>
    <source>
        <strain evidence="2 3">ICMP 18580</strain>
    </source>
</reference>
<feature type="compositionally biased region" description="Basic and acidic residues" evidence="1">
    <location>
        <begin position="7"/>
        <end position="27"/>
    </location>
</feature>
<dbReference type="AlphaFoldDB" id="A0A8H3WBK1"/>
<accession>A0A8H3WBK1</accession>
<keyword evidence="3" id="KW-1185">Reference proteome</keyword>
<dbReference type="PANTHER" id="PTHR34706:SF3">
    <property type="entry name" value="ANKYRIN REPEAT PROTEIN (AFU_ORTHOLOGUE AFUA_7G06200)"/>
    <property type="match status" value="1"/>
</dbReference>
<protein>
    <submittedName>
        <fullName evidence="2">Ankyrin repeat protein</fullName>
    </submittedName>
</protein>
<feature type="region of interest" description="Disordered" evidence="1">
    <location>
        <begin position="1"/>
        <end position="30"/>
    </location>
</feature>